<organism evidence="2 3">
    <name type="scientific">Prorocentrum cordatum</name>
    <dbReference type="NCBI Taxonomy" id="2364126"/>
    <lineage>
        <taxon>Eukaryota</taxon>
        <taxon>Sar</taxon>
        <taxon>Alveolata</taxon>
        <taxon>Dinophyceae</taxon>
        <taxon>Prorocentrales</taxon>
        <taxon>Prorocentraceae</taxon>
        <taxon>Prorocentrum</taxon>
    </lineage>
</organism>
<dbReference type="InterPro" id="IPR002860">
    <property type="entry name" value="BNR_rpt"/>
</dbReference>
<dbReference type="Pfam" id="PF02012">
    <property type="entry name" value="BNR"/>
    <property type="match status" value="1"/>
</dbReference>
<evidence type="ECO:0000313" key="2">
    <source>
        <dbReference type="EMBL" id="CAK0882825.1"/>
    </source>
</evidence>
<protein>
    <recommendedName>
        <fullName evidence="1">Sialidase domain-containing protein</fullName>
    </recommendedName>
</protein>
<dbReference type="SUPFAM" id="SSF50939">
    <property type="entry name" value="Sialidases"/>
    <property type="match status" value="1"/>
</dbReference>
<evidence type="ECO:0000313" key="3">
    <source>
        <dbReference type="Proteomes" id="UP001189429"/>
    </source>
</evidence>
<dbReference type="InterPro" id="IPR026856">
    <property type="entry name" value="Sialidase_fam"/>
</dbReference>
<dbReference type="EMBL" id="CAUYUJ010018345">
    <property type="protein sequence ID" value="CAK0882825.1"/>
    <property type="molecule type" value="Genomic_DNA"/>
</dbReference>
<name>A0ABN9WAU5_9DINO</name>
<comment type="caution">
    <text evidence="2">The sequence shown here is derived from an EMBL/GenBank/DDBJ whole genome shotgun (WGS) entry which is preliminary data.</text>
</comment>
<gene>
    <name evidence="2" type="ORF">PCOR1329_LOCUS65239</name>
</gene>
<dbReference type="InterPro" id="IPR036278">
    <property type="entry name" value="Sialidase_sf"/>
</dbReference>
<dbReference type="Gene3D" id="2.120.10.10">
    <property type="match status" value="1"/>
</dbReference>
<dbReference type="InterPro" id="IPR011040">
    <property type="entry name" value="Sialidase"/>
</dbReference>
<proteinExistence type="predicted"/>
<dbReference type="PANTHER" id="PTHR10628">
    <property type="entry name" value="SIALIDASE"/>
    <property type="match status" value="1"/>
</dbReference>
<accession>A0ABN9WAU5</accession>
<evidence type="ECO:0000259" key="1">
    <source>
        <dbReference type="Pfam" id="PF13088"/>
    </source>
</evidence>
<sequence length="325" mass="35219">MWIVYSDDDGVTWSETSEILNGTLIDAEPDCSRGMSYLGLPGLDSLSLNTLAGITKWLVELCAGSGSALLDPYNNPQFSETLNGSWQFVGTGPPGSIELQSGRVLVPSYHSYIRGLEGGIATISQLYNNFALGHMVASDDGGDTWQLAWTGRTERHGRTGQGANENSLVQFSDGSILMNSRALATGSPQYRLQAHSDDDGESFTASEFVKDLPQPFNGCQGSTVGGTDDVVYTAEPDPAKADSLAQKLVDHLPKCGSLELTGRTRVSVWRSDDRGQTYKVKQRIDDGLSAQTALQFQGGQLTLLYEQVLIPDRFVFREVTGITDY</sequence>
<keyword evidence="3" id="KW-1185">Reference proteome</keyword>
<reference evidence="2" key="1">
    <citation type="submission" date="2023-10" db="EMBL/GenBank/DDBJ databases">
        <authorList>
            <person name="Chen Y."/>
            <person name="Shah S."/>
            <person name="Dougan E. K."/>
            <person name="Thang M."/>
            <person name="Chan C."/>
        </authorList>
    </citation>
    <scope>NUCLEOTIDE SEQUENCE [LARGE SCALE GENOMIC DNA]</scope>
</reference>
<dbReference type="PANTHER" id="PTHR10628:SF30">
    <property type="entry name" value="EXO-ALPHA-SIALIDASE"/>
    <property type="match status" value="1"/>
</dbReference>
<dbReference type="CDD" id="cd15482">
    <property type="entry name" value="Sialidase_non-viral"/>
    <property type="match status" value="1"/>
</dbReference>
<feature type="domain" description="Sialidase" evidence="1">
    <location>
        <begin position="85"/>
        <end position="287"/>
    </location>
</feature>
<dbReference type="Pfam" id="PF13088">
    <property type="entry name" value="BNR_2"/>
    <property type="match status" value="1"/>
</dbReference>
<dbReference type="Proteomes" id="UP001189429">
    <property type="component" value="Unassembled WGS sequence"/>
</dbReference>